<protein>
    <submittedName>
        <fullName evidence="1">Uncharacterized protein</fullName>
    </submittedName>
</protein>
<evidence type="ECO:0000313" key="2">
    <source>
        <dbReference type="Proteomes" id="UP000765509"/>
    </source>
</evidence>
<dbReference type="OrthoDB" id="5599163at2759"/>
<reference evidence="1" key="1">
    <citation type="submission" date="2021-03" db="EMBL/GenBank/DDBJ databases">
        <title>Draft genome sequence of rust myrtle Austropuccinia psidii MF-1, a brazilian biotype.</title>
        <authorList>
            <person name="Quecine M.C."/>
            <person name="Pachon D.M.R."/>
            <person name="Bonatelli M.L."/>
            <person name="Correr F.H."/>
            <person name="Franceschini L.M."/>
            <person name="Leite T.F."/>
            <person name="Margarido G.R.A."/>
            <person name="Almeida C.A."/>
            <person name="Ferrarezi J.A."/>
            <person name="Labate C.A."/>
        </authorList>
    </citation>
    <scope>NUCLEOTIDE SEQUENCE</scope>
    <source>
        <strain evidence="1">MF-1</strain>
    </source>
</reference>
<accession>A0A9Q3BSZ1</accession>
<dbReference type="Gene3D" id="3.10.10.10">
    <property type="entry name" value="HIV Type 1 Reverse Transcriptase, subunit A, domain 1"/>
    <property type="match status" value="1"/>
</dbReference>
<comment type="caution">
    <text evidence="1">The sequence shown here is derived from an EMBL/GenBank/DDBJ whole genome shotgun (WGS) entry which is preliminary data.</text>
</comment>
<dbReference type="Proteomes" id="UP000765509">
    <property type="component" value="Unassembled WGS sequence"/>
</dbReference>
<keyword evidence="2" id="KW-1185">Reference proteome</keyword>
<sequence length="148" mass="16716">MSVIVLGEKSIAFSAEERGLMKHSYGKTYKIPLIPHPPSKKNPISIPKPILSQFIELVGERIRTGLYEQSTSSYKIPVFCVSSTNAKLRIVHDLQDLNQVPMEDAGLPPNIKEFVYFFSGRAFYGIGDIMGVYYERELDISTRPLTTF</sequence>
<dbReference type="SUPFAM" id="SSF56672">
    <property type="entry name" value="DNA/RNA polymerases"/>
    <property type="match status" value="1"/>
</dbReference>
<dbReference type="InterPro" id="IPR043128">
    <property type="entry name" value="Rev_trsase/Diguanyl_cyclase"/>
</dbReference>
<dbReference type="Gene3D" id="3.30.70.270">
    <property type="match status" value="1"/>
</dbReference>
<proteinExistence type="predicted"/>
<name>A0A9Q3BSZ1_9BASI</name>
<dbReference type="EMBL" id="AVOT02002584">
    <property type="protein sequence ID" value="MBW0470887.1"/>
    <property type="molecule type" value="Genomic_DNA"/>
</dbReference>
<dbReference type="AlphaFoldDB" id="A0A9Q3BSZ1"/>
<gene>
    <name evidence="1" type="ORF">O181_010602</name>
</gene>
<organism evidence="1 2">
    <name type="scientific">Austropuccinia psidii MF-1</name>
    <dbReference type="NCBI Taxonomy" id="1389203"/>
    <lineage>
        <taxon>Eukaryota</taxon>
        <taxon>Fungi</taxon>
        <taxon>Dikarya</taxon>
        <taxon>Basidiomycota</taxon>
        <taxon>Pucciniomycotina</taxon>
        <taxon>Pucciniomycetes</taxon>
        <taxon>Pucciniales</taxon>
        <taxon>Sphaerophragmiaceae</taxon>
        <taxon>Austropuccinia</taxon>
    </lineage>
</organism>
<evidence type="ECO:0000313" key="1">
    <source>
        <dbReference type="EMBL" id="MBW0470887.1"/>
    </source>
</evidence>
<dbReference type="InterPro" id="IPR043502">
    <property type="entry name" value="DNA/RNA_pol_sf"/>
</dbReference>